<feature type="transmembrane region" description="Helical" evidence="1">
    <location>
        <begin position="17"/>
        <end position="39"/>
    </location>
</feature>
<organism evidence="3 4">
    <name type="scientific">Helianthus annuus</name>
    <name type="common">Common sunflower</name>
    <dbReference type="NCBI Taxonomy" id="4232"/>
    <lineage>
        <taxon>Eukaryota</taxon>
        <taxon>Viridiplantae</taxon>
        <taxon>Streptophyta</taxon>
        <taxon>Embryophyta</taxon>
        <taxon>Tracheophyta</taxon>
        <taxon>Spermatophyta</taxon>
        <taxon>Magnoliopsida</taxon>
        <taxon>eudicotyledons</taxon>
        <taxon>Gunneridae</taxon>
        <taxon>Pentapetalae</taxon>
        <taxon>asterids</taxon>
        <taxon>campanulids</taxon>
        <taxon>Asterales</taxon>
        <taxon>Asteraceae</taxon>
        <taxon>Asteroideae</taxon>
        <taxon>Heliantheae alliance</taxon>
        <taxon>Heliantheae</taxon>
        <taxon>Helianthus</taxon>
    </lineage>
</organism>
<protein>
    <submittedName>
        <fullName evidence="3">Uncharacterized protein</fullName>
    </submittedName>
</protein>
<evidence type="ECO:0000256" key="1">
    <source>
        <dbReference type="SAM" id="Phobius"/>
    </source>
</evidence>
<feature type="transmembrane region" description="Helical" evidence="1">
    <location>
        <begin position="60"/>
        <end position="82"/>
    </location>
</feature>
<keyword evidence="1" id="KW-1133">Transmembrane helix</keyword>
<reference evidence="3" key="2">
    <citation type="submission" date="2017-02" db="EMBL/GenBank/DDBJ databases">
        <title>Sunflower complete genome.</title>
        <authorList>
            <person name="Langlade N."/>
            <person name="Munos S."/>
        </authorList>
    </citation>
    <scope>NUCLEOTIDE SEQUENCE [LARGE SCALE GENOMIC DNA]</scope>
    <source>
        <tissue evidence="3">Leaves</tissue>
    </source>
</reference>
<evidence type="ECO:0000313" key="3">
    <source>
        <dbReference type="EMBL" id="OTF90505.1"/>
    </source>
</evidence>
<dbReference type="Gramene" id="mRNA:HanXRQr2_Chr16g0725851">
    <property type="protein sequence ID" value="mRNA:HanXRQr2_Chr16g0725851"/>
    <property type="gene ID" value="HanXRQr2_Chr16g0725851"/>
</dbReference>
<keyword evidence="4" id="KW-1185">Reference proteome</keyword>
<dbReference type="EMBL" id="CM007905">
    <property type="protein sequence ID" value="OTF90505.1"/>
    <property type="molecule type" value="Genomic_DNA"/>
</dbReference>
<reference evidence="2 4" key="1">
    <citation type="journal article" date="2017" name="Nature">
        <title>The sunflower genome provides insights into oil metabolism, flowering and Asterid evolution.</title>
        <authorList>
            <person name="Badouin H."/>
            <person name="Gouzy J."/>
            <person name="Grassa C.J."/>
            <person name="Murat F."/>
            <person name="Staton S.E."/>
            <person name="Cottret L."/>
            <person name="Lelandais-Briere C."/>
            <person name="Owens G.L."/>
            <person name="Carrere S."/>
            <person name="Mayjonade B."/>
            <person name="Legrand L."/>
            <person name="Gill N."/>
            <person name="Kane N.C."/>
            <person name="Bowers J.E."/>
            <person name="Hubner S."/>
            <person name="Bellec A."/>
            <person name="Berard A."/>
            <person name="Berges H."/>
            <person name="Blanchet N."/>
            <person name="Boniface M.C."/>
            <person name="Brunel D."/>
            <person name="Catrice O."/>
            <person name="Chaidir N."/>
            <person name="Claudel C."/>
            <person name="Donnadieu C."/>
            <person name="Faraut T."/>
            <person name="Fievet G."/>
            <person name="Helmstetter N."/>
            <person name="King M."/>
            <person name="Knapp S.J."/>
            <person name="Lai Z."/>
            <person name="Le Paslier M.C."/>
            <person name="Lippi Y."/>
            <person name="Lorenzon L."/>
            <person name="Mandel J.R."/>
            <person name="Marage G."/>
            <person name="Marchand G."/>
            <person name="Marquand E."/>
            <person name="Bret-Mestries E."/>
            <person name="Morien E."/>
            <person name="Nambeesan S."/>
            <person name="Nguyen T."/>
            <person name="Pegot-Espagnet P."/>
            <person name="Pouilly N."/>
            <person name="Raftis F."/>
            <person name="Sallet E."/>
            <person name="Schiex T."/>
            <person name="Thomas J."/>
            <person name="Vandecasteele C."/>
            <person name="Vares D."/>
            <person name="Vear F."/>
            <person name="Vautrin S."/>
            <person name="Crespi M."/>
            <person name="Mangin B."/>
            <person name="Burke J.M."/>
            <person name="Salse J."/>
            <person name="Munos S."/>
            <person name="Vincourt P."/>
            <person name="Rieseberg L.H."/>
            <person name="Langlade N.B."/>
        </authorList>
    </citation>
    <scope>NUCLEOTIDE SEQUENCE [LARGE SCALE GENOMIC DNA]</scope>
    <source>
        <strain evidence="4">cv. SF193</strain>
        <tissue evidence="2">Leaves</tissue>
    </source>
</reference>
<dbReference type="InParanoid" id="A0A251RVM5"/>
<accession>A0A251RVM5</accession>
<keyword evidence="1" id="KW-0812">Transmembrane</keyword>
<proteinExistence type="predicted"/>
<dbReference type="EMBL" id="MNCJ02000331">
    <property type="protein sequence ID" value="KAF5758133.1"/>
    <property type="molecule type" value="Genomic_DNA"/>
</dbReference>
<sequence>MWHCSKVRIGEAYYVRFFYSLSLSLSLLISHPSILLSFVNPKSRIASSEAQSIDPVRQRLIHLQYSIVNIDGIYLMMFSSYLRTMSGNY</sequence>
<keyword evidence="1" id="KW-0472">Membrane</keyword>
<reference evidence="2" key="3">
    <citation type="submission" date="2020-06" db="EMBL/GenBank/DDBJ databases">
        <title>Helianthus annuus Genome sequencing and assembly Release 2.</title>
        <authorList>
            <person name="Gouzy J."/>
            <person name="Langlade N."/>
            <person name="Munos S."/>
        </authorList>
    </citation>
    <scope>NUCLEOTIDE SEQUENCE</scope>
    <source>
        <tissue evidence="2">Leaves</tissue>
    </source>
</reference>
<evidence type="ECO:0000313" key="2">
    <source>
        <dbReference type="EMBL" id="KAF5758133.1"/>
    </source>
</evidence>
<dbReference type="Proteomes" id="UP000215914">
    <property type="component" value="Chromosome 16"/>
</dbReference>
<gene>
    <name evidence="3" type="ORF">HannXRQ_Chr16g0500371</name>
    <name evidence="2" type="ORF">HanXRQr2_Chr16g0725851</name>
</gene>
<dbReference type="AlphaFoldDB" id="A0A251RVM5"/>
<name>A0A251RVM5_HELAN</name>
<evidence type="ECO:0000313" key="4">
    <source>
        <dbReference type="Proteomes" id="UP000215914"/>
    </source>
</evidence>